<dbReference type="PANTHER" id="PTHR21064">
    <property type="entry name" value="AMINOGLYCOSIDE PHOSPHOTRANSFERASE DOMAIN-CONTAINING PROTEIN-RELATED"/>
    <property type="match status" value="1"/>
</dbReference>
<dbReference type="InterPro" id="IPR002575">
    <property type="entry name" value="Aminoglycoside_PTrfase"/>
</dbReference>
<evidence type="ECO:0000256" key="4">
    <source>
        <dbReference type="ARBA" id="ARBA00022679"/>
    </source>
</evidence>
<dbReference type="AlphaFoldDB" id="A0A9Q0YSZ8"/>
<proteinExistence type="inferred from homology"/>
<dbReference type="EC" id="2.7.1.81" evidence="8"/>
<evidence type="ECO:0000256" key="9">
    <source>
        <dbReference type="ARBA" id="ARBA00040505"/>
    </source>
</evidence>
<dbReference type="Proteomes" id="UP001152320">
    <property type="component" value="Chromosome 18"/>
</dbReference>
<evidence type="ECO:0000259" key="10">
    <source>
        <dbReference type="Pfam" id="PF01636"/>
    </source>
</evidence>
<evidence type="ECO:0000256" key="3">
    <source>
        <dbReference type="ARBA" id="ARBA00022490"/>
    </source>
</evidence>
<evidence type="ECO:0000313" key="11">
    <source>
        <dbReference type="EMBL" id="KAJ8025171.1"/>
    </source>
</evidence>
<evidence type="ECO:0000256" key="1">
    <source>
        <dbReference type="ARBA" id="ARBA00004496"/>
    </source>
</evidence>
<keyword evidence="12" id="KW-1185">Reference proteome</keyword>
<dbReference type="PANTHER" id="PTHR21064:SF1">
    <property type="entry name" value="HYDROXYLYSINE KINASE"/>
    <property type="match status" value="1"/>
</dbReference>
<sequence>MDVLYQPSPMDLDSVSKGKPFLTRDQVCSLVKDNYNFEVKHLKVLDGYDNQNFLVEVLPQNEEKGSMVTAEVTVKYVLKITNSYLSKADQGLRDVTHLMEFLSTRGFACTHPVPNKYGQLCQLLTFQNLALENSENGVLANQKMEDTFMVRLVTFLPGTVLNDLPLVPDNVFEEMGETLAQVHVAFQELDMDKTGLQEMGETSPWSLDCLTKFRKFLYVVEDIEKRRLAEDVMNEFERVVLPRKKELPHGFLHGDFNDVNMIIDVQDGSKESHLIGFIDFDDASYSCVVHDIGVSLMYVLQCKTSSRDSAARHFLQGYSKYRKMPFVEKDCLLYCIAGRFVQSLLGGLYNYSVRKDKYVLGTQQRGWDALKEIWTRGKEVSYQKWKFS</sequence>
<reference evidence="11" key="1">
    <citation type="submission" date="2021-10" db="EMBL/GenBank/DDBJ databases">
        <title>Tropical sea cucumber genome reveals ecological adaptation and Cuvierian tubules defense mechanism.</title>
        <authorList>
            <person name="Chen T."/>
        </authorList>
    </citation>
    <scope>NUCLEOTIDE SEQUENCE</scope>
    <source>
        <strain evidence="11">Nanhai2018</strain>
        <tissue evidence="11">Muscle</tissue>
    </source>
</reference>
<protein>
    <recommendedName>
        <fullName evidence="9">Hydroxylysine kinase</fullName>
        <ecNumber evidence="8">2.7.1.81</ecNumber>
    </recommendedName>
</protein>
<dbReference type="GO" id="GO:0047992">
    <property type="term" value="F:hydroxylysine kinase activity"/>
    <property type="evidence" value="ECO:0007669"/>
    <property type="project" value="UniProtKB-EC"/>
</dbReference>
<comment type="function">
    <text evidence="7">Catalyzes the GTP-dependent phosphorylation of 5-hydroxy-L-lysine.</text>
</comment>
<evidence type="ECO:0000313" key="12">
    <source>
        <dbReference type="Proteomes" id="UP001152320"/>
    </source>
</evidence>
<dbReference type="InterPro" id="IPR050249">
    <property type="entry name" value="Pseudomonas-type_ThrB"/>
</dbReference>
<name>A0A9Q0YSZ8_HOLLE</name>
<evidence type="ECO:0000256" key="6">
    <source>
        <dbReference type="ARBA" id="ARBA00036820"/>
    </source>
</evidence>
<dbReference type="OrthoDB" id="9973935at2759"/>
<evidence type="ECO:0000256" key="5">
    <source>
        <dbReference type="ARBA" id="ARBA00022777"/>
    </source>
</evidence>
<dbReference type="Gene3D" id="3.30.200.20">
    <property type="entry name" value="Phosphorylase Kinase, domain 1"/>
    <property type="match status" value="1"/>
</dbReference>
<keyword evidence="5 11" id="KW-0418">Kinase</keyword>
<dbReference type="Pfam" id="PF01636">
    <property type="entry name" value="APH"/>
    <property type="match status" value="1"/>
</dbReference>
<dbReference type="SUPFAM" id="SSF56112">
    <property type="entry name" value="Protein kinase-like (PK-like)"/>
    <property type="match status" value="1"/>
</dbReference>
<evidence type="ECO:0000256" key="2">
    <source>
        <dbReference type="ARBA" id="ARBA00006219"/>
    </source>
</evidence>
<gene>
    <name evidence="11" type="ORF">HOLleu_35299</name>
</gene>
<dbReference type="EMBL" id="JAIZAY010000018">
    <property type="protein sequence ID" value="KAJ8025171.1"/>
    <property type="molecule type" value="Genomic_DNA"/>
</dbReference>
<keyword evidence="3" id="KW-0963">Cytoplasm</keyword>
<keyword evidence="4" id="KW-0808">Transferase</keyword>
<comment type="catalytic activity">
    <reaction evidence="6">
        <text>(5R)-5-hydroxy-L-lysine + GTP = (5R)-5-phosphooxy-L-lysine + GDP + H(+)</text>
        <dbReference type="Rhea" id="RHEA:19049"/>
        <dbReference type="ChEBI" id="CHEBI:15378"/>
        <dbReference type="ChEBI" id="CHEBI:37565"/>
        <dbReference type="ChEBI" id="CHEBI:57882"/>
        <dbReference type="ChEBI" id="CHEBI:58189"/>
        <dbReference type="ChEBI" id="CHEBI:58357"/>
        <dbReference type="EC" id="2.7.1.81"/>
    </reaction>
</comment>
<evidence type="ECO:0000256" key="8">
    <source>
        <dbReference type="ARBA" id="ARBA00038873"/>
    </source>
</evidence>
<organism evidence="11 12">
    <name type="scientific">Holothuria leucospilota</name>
    <name type="common">Black long sea cucumber</name>
    <name type="synonym">Mertensiothuria leucospilota</name>
    <dbReference type="NCBI Taxonomy" id="206669"/>
    <lineage>
        <taxon>Eukaryota</taxon>
        <taxon>Metazoa</taxon>
        <taxon>Echinodermata</taxon>
        <taxon>Eleutherozoa</taxon>
        <taxon>Echinozoa</taxon>
        <taxon>Holothuroidea</taxon>
        <taxon>Aspidochirotacea</taxon>
        <taxon>Aspidochirotida</taxon>
        <taxon>Holothuriidae</taxon>
        <taxon>Holothuria</taxon>
    </lineage>
</organism>
<comment type="similarity">
    <text evidence="2">Belongs to the aminoglycoside phosphotransferase family.</text>
</comment>
<dbReference type="InterPro" id="IPR011009">
    <property type="entry name" value="Kinase-like_dom_sf"/>
</dbReference>
<comment type="subcellular location">
    <subcellularLocation>
        <location evidence="1">Cytoplasm</location>
    </subcellularLocation>
</comment>
<dbReference type="GO" id="GO:0005737">
    <property type="term" value="C:cytoplasm"/>
    <property type="evidence" value="ECO:0007669"/>
    <property type="project" value="UniProtKB-SubCell"/>
</dbReference>
<comment type="caution">
    <text evidence="11">The sequence shown here is derived from an EMBL/GenBank/DDBJ whole genome shotgun (WGS) entry which is preliminary data.</text>
</comment>
<feature type="domain" description="Aminoglycoside phosphotransferase" evidence="10">
    <location>
        <begin position="46"/>
        <end position="318"/>
    </location>
</feature>
<dbReference type="Gene3D" id="3.90.1200.10">
    <property type="match status" value="1"/>
</dbReference>
<evidence type="ECO:0000256" key="7">
    <source>
        <dbReference type="ARBA" id="ARBA00037368"/>
    </source>
</evidence>
<accession>A0A9Q0YSZ8</accession>